<feature type="active site" description="Nucleophile" evidence="5">
    <location>
        <position position="387"/>
    </location>
</feature>
<reference evidence="8 9" key="1">
    <citation type="submission" date="2019-09" db="EMBL/GenBank/DDBJ databases">
        <title>Genome sequence of Roseospira marina, one of the more divergent members of the non-sulfur purple photosynthetic bacterial family, the Rhodospirillaceae.</title>
        <authorList>
            <person name="Meyer T."/>
            <person name="Kyndt J."/>
        </authorList>
    </citation>
    <scope>NUCLEOTIDE SEQUENCE [LARGE SCALE GENOMIC DNA]</scope>
    <source>
        <strain evidence="8 9">DSM 15113</strain>
    </source>
</reference>
<comment type="similarity">
    <text evidence="1">Belongs to the peptidase S49 family.</text>
</comment>
<dbReference type="OrthoDB" id="9764363at2"/>
<accession>A0A5M6IFZ9</accession>
<dbReference type="InterPro" id="IPR047272">
    <property type="entry name" value="S49_SppA_C"/>
</dbReference>
<protein>
    <submittedName>
        <fullName evidence="8">Peptidase S46</fullName>
    </submittedName>
</protein>
<dbReference type="InterPro" id="IPR047217">
    <property type="entry name" value="S49_SppA_67K_type_N"/>
</dbReference>
<feature type="domain" description="Peptidase S49" evidence="7">
    <location>
        <begin position="371"/>
        <end position="520"/>
    </location>
</feature>
<evidence type="ECO:0000313" key="9">
    <source>
        <dbReference type="Proteomes" id="UP000324065"/>
    </source>
</evidence>
<dbReference type="GO" id="GO:0008236">
    <property type="term" value="F:serine-type peptidase activity"/>
    <property type="evidence" value="ECO:0007669"/>
    <property type="project" value="UniProtKB-KW"/>
</dbReference>
<dbReference type="PIRSF" id="PIRSF001217">
    <property type="entry name" value="Protease_4_SppA"/>
    <property type="match status" value="1"/>
</dbReference>
<dbReference type="CDD" id="cd07018">
    <property type="entry name" value="S49_SppA_67K_type"/>
    <property type="match status" value="1"/>
</dbReference>
<dbReference type="Pfam" id="PF01343">
    <property type="entry name" value="Peptidase_S49"/>
    <property type="match status" value="2"/>
</dbReference>
<dbReference type="EMBL" id="VWPJ01000001">
    <property type="protein sequence ID" value="KAA5607226.1"/>
    <property type="molecule type" value="Genomic_DNA"/>
</dbReference>
<feature type="domain" description="Peptidase S49" evidence="7">
    <location>
        <begin position="117"/>
        <end position="271"/>
    </location>
</feature>
<dbReference type="PANTHER" id="PTHR33209">
    <property type="entry name" value="PROTEASE 4"/>
    <property type="match status" value="1"/>
</dbReference>
<dbReference type="CDD" id="cd07023">
    <property type="entry name" value="S49_Sppa_N_C"/>
    <property type="match status" value="1"/>
</dbReference>
<dbReference type="Proteomes" id="UP000324065">
    <property type="component" value="Unassembled WGS sequence"/>
</dbReference>
<evidence type="ECO:0000256" key="3">
    <source>
        <dbReference type="ARBA" id="ARBA00022801"/>
    </source>
</evidence>
<dbReference type="Gene3D" id="3.90.226.10">
    <property type="entry name" value="2-enoyl-CoA Hydratase, Chain A, domain 1"/>
    <property type="match status" value="3"/>
</dbReference>
<keyword evidence="3" id="KW-0378">Hydrolase</keyword>
<dbReference type="AlphaFoldDB" id="A0A5M6IFZ9"/>
<keyword evidence="6" id="KW-1133">Transmembrane helix</keyword>
<keyword evidence="6" id="KW-0472">Membrane</keyword>
<comment type="caution">
    <text evidence="8">The sequence shown here is derived from an EMBL/GenBank/DDBJ whole genome shotgun (WGS) entry which is preliminary data.</text>
</comment>
<dbReference type="GO" id="GO:0016020">
    <property type="term" value="C:membrane"/>
    <property type="evidence" value="ECO:0007669"/>
    <property type="project" value="InterPro"/>
</dbReference>
<evidence type="ECO:0000313" key="8">
    <source>
        <dbReference type="EMBL" id="KAA5607226.1"/>
    </source>
</evidence>
<evidence type="ECO:0000256" key="1">
    <source>
        <dbReference type="ARBA" id="ARBA00008683"/>
    </source>
</evidence>
<sequence length="609" mass="64330">MLRFFGKVIVGLLAIVGTLVVVLAVAAWFLVPQVMPRKEPLPGSFVLTVDLDRPLLEGERGGWFGGADSDTLPLRTLLDGLDLAANDDRVLGLVARVQAPEMGLAQAQEVRDAVHAFRANGKPTYIYADTMPAAGQSGTLAYYLASAFGEIWMQPSGEVGLTGVALESPFLADALAEIGIAFEASTRQEYKGALASLSEASMPAPQQENLGRFVASWFDQMKADISAARGLTLEALDAQIDSAPLLVSDAVQAGLVDRAGYRDQFRAAVRESLGEQSRLTIADYMDRRDDARSETSRRIALVHGVGMVVPGASDEVSPFGGPRLLRADDLVDAIDSAVKDERVAAIVLRLDSPGGDYVASDTARRAVALARERGTPVIISMGNTVASGGYFIALEGDQILASPGTLTGSIGVAAGKPVLRGLWENMGVTWARLAEGRNAGMWSLNEPFSIAARQALDQRLDAIYADFTRRVGAARNLDGDRLDQAARGRVFTGVDALEAGLVDQLGGLRAALRVAREAAAIPADEPVVVAPYPEPDDPLNRLLRVLKNPSALPGLAQSLAGVPESDLRALARVAVLLEPVLEPLARVTAGMGTGAAALRYGGPETDGRP</sequence>
<evidence type="ECO:0000256" key="2">
    <source>
        <dbReference type="ARBA" id="ARBA00022670"/>
    </source>
</evidence>
<dbReference type="RefSeq" id="WP_150060364.1">
    <property type="nucleotide sequence ID" value="NZ_JACHII010000001.1"/>
</dbReference>
<keyword evidence="4" id="KW-0720">Serine protease</keyword>
<proteinExistence type="inferred from homology"/>
<organism evidence="8 9">
    <name type="scientific">Roseospira marina</name>
    <dbReference type="NCBI Taxonomy" id="140057"/>
    <lineage>
        <taxon>Bacteria</taxon>
        <taxon>Pseudomonadati</taxon>
        <taxon>Pseudomonadota</taxon>
        <taxon>Alphaproteobacteria</taxon>
        <taxon>Rhodospirillales</taxon>
        <taxon>Rhodospirillaceae</taxon>
        <taxon>Roseospira</taxon>
    </lineage>
</organism>
<gene>
    <name evidence="8" type="ORF">F1188_00185</name>
</gene>
<keyword evidence="6" id="KW-0812">Transmembrane</keyword>
<keyword evidence="9" id="KW-1185">Reference proteome</keyword>
<evidence type="ECO:0000256" key="6">
    <source>
        <dbReference type="SAM" id="Phobius"/>
    </source>
</evidence>
<dbReference type="InterPro" id="IPR004634">
    <property type="entry name" value="Pept_S49_pIV"/>
</dbReference>
<dbReference type="SUPFAM" id="SSF52096">
    <property type="entry name" value="ClpP/crotonase"/>
    <property type="match status" value="2"/>
</dbReference>
<feature type="active site" description="Proton donor/acceptor" evidence="5">
    <location>
        <position position="191"/>
    </location>
</feature>
<dbReference type="PANTHER" id="PTHR33209:SF1">
    <property type="entry name" value="PEPTIDASE S49 DOMAIN-CONTAINING PROTEIN"/>
    <property type="match status" value="1"/>
</dbReference>
<name>A0A5M6IFZ9_9PROT</name>
<dbReference type="InterPro" id="IPR029045">
    <property type="entry name" value="ClpP/crotonase-like_dom_sf"/>
</dbReference>
<dbReference type="GO" id="GO:0006465">
    <property type="term" value="P:signal peptide processing"/>
    <property type="evidence" value="ECO:0007669"/>
    <property type="project" value="InterPro"/>
</dbReference>
<dbReference type="InterPro" id="IPR002142">
    <property type="entry name" value="Peptidase_S49"/>
</dbReference>
<evidence type="ECO:0000259" key="7">
    <source>
        <dbReference type="Pfam" id="PF01343"/>
    </source>
</evidence>
<feature type="transmembrane region" description="Helical" evidence="6">
    <location>
        <begin position="12"/>
        <end position="31"/>
    </location>
</feature>
<evidence type="ECO:0000256" key="4">
    <source>
        <dbReference type="ARBA" id="ARBA00022825"/>
    </source>
</evidence>
<keyword evidence="2" id="KW-0645">Protease</keyword>
<evidence type="ECO:0000256" key="5">
    <source>
        <dbReference type="PIRSR" id="PIRSR001217-1"/>
    </source>
</evidence>